<evidence type="ECO:0000256" key="7">
    <source>
        <dbReference type="ARBA" id="ARBA00022737"/>
    </source>
</evidence>
<dbReference type="CDD" id="cd23509">
    <property type="entry name" value="Gnk2-like"/>
    <property type="match status" value="1"/>
</dbReference>
<keyword evidence="5" id="KW-0732">Signal</keyword>
<keyword evidence="3" id="KW-0295">Fungicide</keyword>
<dbReference type="PANTHER" id="PTHR32080">
    <property type="entry name" value="ANTIFUNGAL PROTEIN GINKBILOBIN-2-LIKE"/>
    <property type="match status" value="1"/>
</dbReference>
<gene>
    <name evidence="16" type="ORF">G2W53_023764</name>
</gene>
<evidence type="ECO:0000256" key="12">
    <source>
        <dbReference type="ARBA" id="ARBA00023157"/>
    </source>
</evidence>
<keyword evidence="10" id="KW-0044">Antibiotic</keyword>
<dbReference type="OrthoDB" id="1888914at2759"/>
<evidence type="ECO:0000256" key="4">
    <source>
        <dbReference type="ARBA" id="ARBA00022581"/>
    </source>
</evidence>
<dbReference type="EMBL" id="JAAIUW010000008">
    <property type="protein sequence ID" value="KAF7818309.1"/>
    <property type="molecule type" value="Genomic_DNA"/>
</dbReference>
<evidence type="ECO:0000256" key="14">
    <source>
        <dbReference type="ARBA" id="ARBA00038393"/>
    </source>
</evidence>
<evidence type="ECO:0000256" key="11">
    <source>
        <dbReference type="ARBA" id="ARBA00023035"/>
    </source>
</evidence>
<keyword evidence="4" id="KW-0945">Host-virus interaction</keyword>
<evidence type="ECO:0000256" key="10">
    <source>
        <dbReference type="ARBA" id="ARBA00023022"/>
    </source>
</evidence>
<keyword evidence="11" id="KW-0465">Mannose-binding</keyword>
<comment type="similarity">
    <text evidence="14">Belongs to the cysteine-rich repeat secretory protein family. Plasmodesmata-located proteins (PDLD) subfamily.</text>
</comment>
<name>A0A834TIX0_9FABA</name>
<organism evidence="16 17">
    <name type="scientific">Senna tora</name>
    <dbReference type="NCBI Taxonomy" id="362788"/>
    <lineage>
        <taxon>Eukaryota</taxon>
        <taxon>Viridiplantae</taxon>
        <taxon>Streptophyta</taxon>
        <taxon>Embryophyta</taxon>
        <taxon>Tracheophyta</taxon>
        <taxon>Spermatophyta</taxon>
        <taxon>Magnoliopsida</taxon>
        <taxon>eudicotyledons</taxon>
        <taxon>Gunneridae</taxon>
        <taxon>Pentapetalae</taxon>
        <taxon>rosids</taxon>
        <taxon>fabids</taxon>
        <taxon>Fabales</taxon>
        <taxon>Fabaceae</taxon>
        <taxon>Caesalpinioideae</taxon>
        <taxon>Cassia clade</taxon>
        <taxon>Senna</taxon>
    </lineage>
</organism>
<dbReference type="PROSITE" id="PS51473">
    <property type="entry name" value="GNK2"/>
    <property type="match status" value="1"/>
</dbReference>
<keyword evidence="7" id="KW-0677">Repeat</keyword>
<evidence type="ECO:0000313" key="16">
    <source>
        <dbReference type="EMBL" id="KAF7818309.1"/>
    </source>
</evidence>
<dbReference type="Proteomes" id="UP000634136">
    <property type="component" value="Unassembled WGS sequence"/>
</dbReference>
<evidence type="ECO:0000259" key="15">
    <source>
        <dbReference type="PROSITE" id="PS51473"/>
    </source>
</evidence>
<reference evidence="16" key="1">
    <citation type="submission" date="2020-09" db="EMBL/GenBank/DDBJ databases">
        <title>Genome-Enabled Discovery of Anthraquinone Biosynthesis in Senna tora.</title>
        <authorList>
            <person name="Kang S.-H."/>
            <person name="Pandey R.P."/>
            <person name="Lee C.-M."/>
            <person name="Sim J.-S."/>
            <person name="Jeong J.-T."/>
            <person name="Choi B.-S."/>
            <person name="Jung M."/>
            <person name="Ginzburg D."/>
            <person name="Zhao K."/>
            <person name="Won S.Y."/>
            <person name="Oh T.-J."/>
            <person name="Yu Y."/>
            <person name="Kim N.-H."/>
            <person name="Lee O.R."/>
            <person name="Lee T.-H."/>
            <person name="Bashyal P."/>
            <person name="Kim T.-S."/>
            <person name="Lee W.-H."/>
            <person name="Kawkins C."/>
            <person name="Kim C.-K."/>
            <person name="Kim J.S."/>
            <person name="Ahn B.O."/>
            <person name="Rhee S.Y."/>
            <person name="Sohng J.K."/>
        </authorList>
    </citation>
    <scope>NUCLEOTIDE SEQUENCE</scope>
    <source>
        <tissue evidence="16">Leaf</tissue>
    </source>
</reference>
<evidence type="ECO:0000256" key="13">
    <source>
        <dbReference type="ARBA" id="ARBA00024184"/>
    </source>
</evidence>
<protein>
    <submittedName>
        <fullName evidence="16">Antifungal protein ginkbilobin-like protein</fullName>
    </submittedName>
</protein>
<evidence type="ECO:0000313" key="17">
    <source>
        <dbReference type="Proteomes" id="UP000634136"/>
    </source>
</evidence>
<dbReference type="Pfam" id="PF01657">
    <property type="entry name" value="Stress-antifung"/>
    <property type="match status" value="1"/>
</dbReference>
<keyword evidence="17" id="KW-1185">Reference proteome</keyword>
<evidence type="ECO:0000256" key="8">
    <source>
        <dbReference type="ARBA" id="ARBA00022821"/>
    </source>
</evidence>
<dbReference type="InterPro" id="IPR002902">
    <property type="entry name" value="GNK2"/>
</dbReference>
<evidence type="ECO:0000256" key="1">
    <source>
        <dbReference type="ARBA" id="ARBA00004251"/>
    </source>
</evidence>
<accession>A0A834TIX0</accession>
<dbReference type="GO" id="GO:0005886">
    <property type="term" value="C:plasma membrane"/>
    <property type="evidence" value="ECO:0007669"/>
    <property type="project" value="UniProtKB-SubCell"/>
</dbReference>
<proteinExistence type="inferred from homology"/>
<comment type="caution">
    <text evidence="16">The sequence shown here is derived from an EMBL/GenBank/DDBJ whole genome shotgun (WGS) entry which is preliminary data.</text>
</comment>
<sequence>MKKEVVSVSPKSGAIAIAIFWMWMIGECVPDTTISEVLCNNNVYTSGDPFAISLAYVLQEIETATSTHHYNYYNISPYPDAFAYAHATCNTNLTPSDCNTCLTAAKSALLAMCPARIGARSLLHDCTISLLVIPPMPSIENQHICTPPMEEEAANEETSDQEEANYAHRKLKRAITLELLQHVQVDHRVARVLRS</sequence>
<keyword evidence="12" id="KW-1015">Disulfide bond</keyword>
<evidence type="ECO:0000256" key="3">
    <source>
        <dbReference type="ARBA" id="ARBA00022577"/>
    </source>
</evidence>
<keyword evidence="2" id="KW-0929">Antimicrobial</keyword>
<dbReference type="PANTHER" id="PTHR32080:SF54">
    <property type="entry name" value="GNK2-HOMOLOGOUS DOMAIN-CONTAINING PROTEIN"/>
    <property type="match status" value="1"/>
</dbReference>
<evidence type="ECO:0000256" key="6">
    <source>
        <dbReference type="ARBA" id="ARBA00022734"/>
    </source>
</evidence>
<dbReference type="GO" id="GO:0042742">
    <property type="term" value="P:defense response to bacterium"/>
    <property type="evidence" value="ECO:0007669"/>
    <property type="project" value="UniProtKB-KW"/>
</dbReference>
<dbReference type="InterPro" id="IPR051378">
    <property type="entry name" value="Cell2Cell_Antifungal"/>
</dbReference>
<dbReference type="InterPro" id="IPR038408">
    <property type="entry name" value="GNK2_sf"/>
</dbReference>
<feature type="domain" description="Gnk2-homologous" evidence="15">
    <location>
        <begin position="32"/>
        <end position="135"/>
    </location>
</feature>
<evidence type="ECO:0000256" key="2">
    <source>
        <dbReference type="ARBA" id="ARBA00022529"/>
    </source>
</evidence>
<evidence type="ECO:0000256" key="9">
    <source>
        <dbReference type="ARBA" id="ARBA00022949"/>
    </source>
</evidence>
<keyword evidence="9" id="KW-0965">Cell junction</keyword>
<keyword evidence="8" id="KW-0611">Plant defense</keyword>
<comment type="subcellular location">
    <subcellularLocation>
        <location evidence="13">Cell junction</location>
        <location evidence="13">Plasmodesma</location>
    </subcellularLocation>
    <subcellularLocation>
        <location evidence="1">Cell membrane</location>
        <topology evidence="1">Single-pass type I membrane protein</topology>
    </subcellularLocation>
</comment>
<dbReference type="GO" id="GO:0009506">
    <property type="term" value="C:plasmodesma"/>
    <property type="evidence" value="ECO:0007669"/>
    <property type="project" value="UniProtKB-SubCell"/>
</dbReference>
<keyword evidence="6" id="KW-0430">Lectin</keyword>
<dbReference type="Gene3D" id="3.30.430.20">
    <property type="entry name" value="Gnk2 domain, C-X8-C-X2-C motif"/>
    <property type="match status" value="1"/>
</dbReference>
<dbReference type="GO" id="GO:0050832">
    <property type="term" value="P:defense response to fungus"/>
    <property type="evidence" value="ECO:0007669"/>
    <property type="project" value="UniProtKB-KW"/>
</dbReference>
<dbReference type="GO" id="GO:0031640">
    <property type="term" value="P:killing of cells of another organism"/>
    <property type="evidence" value="ECO:0007669"/>
    <property type="project" value="UniProtKB-KW"/>
</dbReference>
<dbReference type="AlphaFoldDB" id="A0A834TIX0"/>
<dbReference type="GO" id="GO:0005537">
    <property type="term" value="F:D-mannose binding"/>
    <property type="evidence" value="ECO:0007669"/>
    <property type="project" value="UniProtKB-KW"/>
</dbReference>
<evidence type="ECO:0000256" key="5">
    <source>
        <dbReference type="ARBA" id="ARBA00022729"/>
    </source>
</evidence>